<sequence length="269" mass="32473">MMEISEFLPIKKSQLIQITVYEKDDFTNDEICNNHITDCGFNLEKSYYYVLKTMRHQHRCKAGTSINNINVNGFESDYDSVDPMTNLYLDKLFNLTNHSYHDFDHTTTLTIGNWTYRLLLIDRNELFEKIDNNESDNEERFSDSTYDSLDYSESLTDDNDDYNPTVYKITRKFKHVRFYHRLVDNNPFDIHNQTNEHEITDDYDYEAKWYEYERDRLDSDDEIIEEDIYEVGSHEEEQYKHDYEAYSKLQNKEILYISDEFDVCEDDNE</sequence>
<evidence type="ECO:0000313" key="2">
    <source>
        <dbReference type="EMBL" id="KGB32829.1"/>
    </source>
</evidence>
<dbReference type="GeneID" id="24588771"/>
<protein>
    <submittedName>
        <fullName evidence="2">Uncharacterized protein</fullName>
    </submittedName>
</protein>
<evidence type="ECO:0000313" key="3">
    <source>
        <dbReference type="Proteomes" id="UP000471633"/>
    </source>
</evidence>
<reference evidence="1" key="2">
    <citation type="journal article" date="2019" name="Gigascience">
        <title>High-quality Schistosoma haematobium genome achieved by single-molecule and long-range sequencing.</title>
        <authorList>
            <person name="Stroehlein A.J."/>
            <person name="Korhonen P.K."/>
            <person name="Chong T.M."/>
            <person name="Lim Y.L."/>
            <person name="Chan K.G."/>
            <person name="Webster B."/>
            <person name="Rollinson D."/>
            <person name="Brindley P.J."/>
            <person name="Gasser R.B."/>
            <person name="Young N.D."/>
        </authorList>
    </citation>
    <scope>NUCLEOTIDE SEQUENCE</scope>
</reference>
<dbReference type="EMBL" id="AMPZ03000001">
    <property type="protein sequence ID" value="KAH9594235.1"/>
    <property type="molecule type" value="Genomic_DNA"/>
</dbReference>
<keyword evidence="3" id="KW-1185">Reference proteome</keyword>
<accession>A0A094ZIX4</accession>
<dbReference type="CTD" id="24588771"/>
<proteinExistence type="predicted"/>
<dbReference type="KEGG" id="shx:MS3_00004768"/>
<evidence type="ECO:0000313" key="1">
    <source>
        <dbReference type="EMBL" id="KAH9594235.1"/>
    </source>
</evidence>
<dbReference type="Proteomes" id="UP000471633">
    <property type="component" value="Unassembled WGS sequence"/>
</dbReference>
<name>A0A094ZIX4_SCHHA</name>
<organism evidence="2">
    <name type="scientific">Schistosoma haematobium</name>
    <name type="common">Blood fluke</name>
    <dbReference type="NCBI Taxonomy" id="6185"/>
    <lineage>
        <taxon>Eukaryota</taxon>
        <taxon>Metazoa</taxon>
        <taxon>Spiralia</taxon>
        <taxon>Lophotrochozoa</taxon>
        <taxon>Platyhelminthes</taxon>
        <taxon>Trematoda</taxon>
        <taxon>Digenea</taxon>
        <taxon>Strigeidida</taxon>
        <taxon>Schistosomatoidea</taxon>
        <taxon>Schistosomatidae</taxon>
        <taxon>Schistosoma</taxon>
    </lineage>
</organism>
<gene>
    <name evidence="1" type="ORF">MS3_00004768</name>
    <name evidence="2" type="ORF">MS3_00987</name>
</gene>
<reference evidence="1" key="3">
    <citation type="submission" date="2021-06" db="EMBL/GenBank/DDBJ databases">
        <title>Chromosome-level genome assembly for S. haematobium.</title>
        <authorList>
            <person name="Stroehlein A.J."/>
        </authorList>
    </citation>
    <scope>NUCLEOTIDE SEQUENCE</scope>
</reference>
<dbReference type="EMBL" id="KL250519">
    <property type="protein sequence ID" value="KGB32829.1"/>
    <property type="molecule type" value="Genomic_DNA"/>
</dbReference>
<dbReference type="RefSeq" id="XP_012792614.1">
    <property type="nucleotide sequence ID" value="XM_012937160.2"/>
</dbReference>
<reference evidence="1" key="4">
    <citation type="journal article" date="2022" name="PLoS Pathog.">
        <title>Chromosome-level genome of Schistosoma haematobium underpins genome-wide explorations of molecular variation.</title>
        <authorList>
            <person name="Stroehlein A.J."/>
            <person name="Korhonen P.K."/>
            <person name="Lee V.V."/>
            <person name="Ralph S.A."/>
            <person name="Mentink-Kane M."/>
            <person name="You H."/>
            <person name="McManus D.P."/>
            <person name="Tchuente L.T."/>
            <person name="Stothard J.R."/>
            <person name="Kaur P."/>
            <person name="Dudchenko O."/>
            <person name="Aiden E.L."/>
            <person name="Yang B."/>
            <person name="Yang H."/>
            <person name="Emery A.M."/>
            <person name="Webster B.L."/>
            <person name="Brindley P.J."/>
            <person name="Rollinson D."/>
            <person name="Chang B.C.H."/>
            <person name="Gasser R.B."/>
            <person name="Young N.D."/>
        </authorList>
    </citation>
    <scope>NUCLEOTIDE SEQUENCE</scope>
</reference>
<dbReference type="AlphaFoldDB" id="A0A094ZIX4"/>
<reference evidence="2" key="1">
    <citation type="journal article" date="2012" name="Nat. Genet.">
        <title>Whole-genome sequence of Schistosoma haematobium.</title>
        <authorList>
            <person name="Young N.D."/>
            <person name="Jex A.R."/>
            <person name="Li B."/>
            <person name="Liu S."/>
            <person name="Yang L."/>
            <person name="Xiong Z."/>
            <person name="Li Y."/>
            <person name="Cantacessi C."/>
            <person name="Hall R.S."/>
            <person name="Xu X."/>
            <person name="Chen F."/>
            <person name="Wu X."/>
            <person name="Zerlotini A."/>
            <person name="Oliveira G."/>
            <person name="Hofmann A."/>
            <person name="Zhang G."/>
            <person name="Fang X."/>
            <person name="Kang Y."/>
            <person name="Campbell B.E."/>
            <person name="Loukas A."/>
            <person name="Ranganathan S."/>
            <person name="Rollinson D."/>
            <person name="Rinaldi G."/>
            <person name="Brindley P.J."/>
            <person name="Yang H."/>
            <person name="Wang J."/>
            <person name="Wang J."/>
            <person name="Gasser R.B."/>
        </authorList>
    </citation>
    <scope>NUCLEOTIDE SEQUENCE [LARGE SCALE GENOMIC DNA]</scope>
</reference>